<comment type="caution">
    <text evidence="3">The sequence shown here is derived from an EMBL/GenBank/DDBJ whole genome shotgun (WGS) entry which is preliminary data.</text>
</comment>
<dbReference type="InterPro" id="IPR039610">
    <property type="entry name" value="VQ29"/>
</dbReference>
<feature type="compositionally biased region" description="Polar residues" evidence="1">
    <location>
        <begin position="1"/>
        <end position="26"/>
    </location>
</feature>
<proteinExistence type="predicted"/>
<keyword evidence="4" id="KW-1185">Reference proteome</keyword>
<feature type="domain" description="VQ" evidence="2">
    <location>
        <begin position="42"/>
        <end position="67"/>
    </location>
</feature>
<feature type="compositionally biased region" description="Basic residues" evidence="1">
    <location>
        <begin position="27"/>
        <end position="37"/>
    </location>
</feature>
<dbReference type="Proteomes" id="UP000631114">
    <property type="component" value="Unassembled WGS sequence"/>
</dbReference>
<evidence type="ECO:0000259" key="2">
    <source>
        <dbReference type="Pfam" id="PF05678"/>
    </source>
</evidence>
<evidence type="ECO:0000313" key="3">
    <source>
        <dbReference type="EMBL" id="KAF9621138.1"/>
    </source>
</evidence>
<sequence>MDYSPSSSRTEVMDSQESKRQTSSLHSIRKPPAKPWRKPVTPPQPKVYRVLSSDFRRIVQKLTGAPEFQTQHLQIVAPPPLNTVMPQIMSNYNATDPQQPLRSQGIVSMGAQNEELIEPRAITSLEMFSPWHSWCSPPILSPGTQALMEPSSVI</sequence>
<gene>
    <name evidence="3" type="ORF">IFM89_016632</name>
</gene>
<accession>A0A835IQN5</accession>
<reference evidence="3 4" key="1">
    <citation type="submission" date="2020-10" db="EMBL/GenBank/DDBJ databases">
        <title>The Coptis chinensis genome and diversification of protoberbering-type alkaloids.</title>
        <authorList>
            <person name="Wang B."/>
            <person name="Shu S."/>
            <person name="Song C."/>
            <person name="Liu Y."/>
        </authorList>
    </citation>
    <scope>NUCLEOTIDE SEQUENCE [LARGE SCALE GENOMIC DNA]</scope>
    <source>
        <strain evidence="3">HL-2020</strain>
        <tissue evidence="3">Leaf</tissue>
    </source>
</reference>
<name>A0A835IQN5_9MAGN</name>
<organism evidence="3 4">
    <name type="scientific">Coptis chinensis</name>
    <dbReference type="NCBI Taxonomy" id="261450"/>
    <lineage>
        <taxon>Eukaryota</taxon>
        <taxon>Viridiplantae</taxon>
        <taxon>Streptophyta</taxon>
        <taxon>Embryophyta</taxon>
        <taxon>Tracheophyta</taxon>
        <taxon>Spermatophyta</taxon>
        <taxon>Magnoliopsida</taxon>
        <taxon>Ranunculales</taxon>
        <taxon>Ranunculaceae</taxon>
        <taxon>Coptidoideae</taxon>
        <taxon>Coptis</taxon>
    </lineage>
</organism>
<protein>
    <recommendedName>
        <fullName evidence="2">VQ domain-containing protein</fullName>
    </recommendedName>
</protein>
<dbReference type="Pfam" id="PF05678">
    <property type="entry name" value="VQ"/>
    <property type="match status" value="1"/>
</dbReference>
<dbReference type="AlphaFoldDB" id="A0A835IQN5"/>
<dbReference type="EMBL" id="JADFTS010000002">
    <property type="protein sequence ID" value="KAF9621138.1"/>
    <property type="molecule type" value="Genomic_DNA"/>
</dbReference>
<feature type="region of interest" description="Disordered" evidence="1">
    <location>
        <begin position="1"/>
        <end position="45"/>
    </location>
</feature>
<evidence type="ECO:0000256" key="1">
    <source>
        <dbReference type="SAM" id="MobiDB-lite"/>
    </source>
</evidence>
<evidence type="ECO:0000313" key="4">
    <source>
        <dbReference type="Proteomes" id="UP000631114"/>
    </source>
</evidence>
<dbReference type="InterPro" id="IPR008889">
    <property type="entry name" value="VQ"/>
</dbReference>
<dbReference type="PANTHER" id="PTHR34794:SF1">
    <property type="entry name" value="OS10G0101800 PROTEIN"/>
    <property type="match status" value="1"/>
</dbReference>
<dbReference type="OrthoDB" id="391988at2759"/>
<dbReference type="PANTHER" id="PTHR34794">
    <property type="entry name" value="EXPRESSED PROTEIN"/>
    <property type="match status" value="1"/>
</dbReference>